<dbReference type="NCBIfam" id="NF005587">
    <property type="entry name" value="PRK07308.1"/>
    <property type="match status" value="1"/>
</dbReference>
<dbReference type="InterPro" id="IPR029039">
    <property type="entry name" value="Flavoprotein-like_sf"/>
</dbReference>
<dbReference type="Gene3D" id="3.40.50.360">
    <property type="match status" value="1"/>
</dbReference>
<evidence type="ECO:0000313" key="9">
    <source>
        <dbReference type="Proteomes" id="UP000285517"/>
    </source>
</evidence>
<evidence type="ECO:0000313" key="8">
    <source>
        <dbReference type="EMBL" id="QAA82797.1"/>
    </source>
</evidence>
<gene>
    <name evidence="8" type="ORF">EI546_14195</name>
</gene>
<reference evidence="8 9" key="1">
    <citation type="submission" date="2019-01" db="EMBL/GenBank/DDBJ databases">
        <title>Complete genome sequencing of Aequorivita sp. H23M31.</title>
        <authorList>
            <person name="Bae J.-W."/>
        </authorList>
    </citation>
    <scope>NUCLEOTIDE SEQUENCE [LARGE SCALE GENOMIC DNA]</scope>
    <source>
        <strain evidence="8 9">H23M31</strain>
    </source>
</reference>
<evidence type="ECO:0000256" key="6">
    <source>
        <dbReference type="ARBA" id="ARBA00022982"/>
    </source>
</evidence>
<proteinExistence type="inferred from homology"/>
<evidence type="ECO:0000259" key="7">
    <source>
        <dbReference type="PROSITE" id="PS50902"/>
    </source>
</evidence>
<dbReference type="GO" id="GO:0010181">
    <property type="term" value="F:FMN binding"/>
    <property type="evidence" value="ECO:0007669"/>
    <property type="project" value="InterPro"/>
</dbReference>
<dbReference type="GO" id="GO:0009055">
    <property type="term" value="F:electron transfer activity"/>
    <property type="evidence" value="ECO:0007669"/>
    <property type="project" value="InterPro"/>
</dbReference>
<dbReference type="SUPFAM" id="SSF52218">
    <property type="entry name" value="Flavoproteins"/>
    <property type="match status" value="1"/>
</dbReference>
<dbReference type="RefSeq" id="WP_128251161.1">
    <property type="nucleotide sequence ID" value="NZ_CP034951.1"/>
</dbReference>
<dbReference type="PANTHER" id="PTHR42809:SF1">
    <property type="entry name" value="FLAVODOXIN 1"/>
    <property type="match status" value="1"/>
</dbReference>
<sequence length="152" mass="17319">MIKALIVFASMTGTTEKIAEILAQNLRDLNVGVLVKECTELYPQEYLDYEICVMATYTYGADGDLPEEAEDFYYDLEEVDLTGKVFGVLGSGDRIYKKFCPAVDDFEKQFEKTNAIKGVESLKINLDPHKKDKENIRRFAESILESYKQAFT</sequence>
<dbReference type="Proteomes" id="UP000285517">
    <property type="component" value="Chromosome"/>
</dbReference>
<keyword evidence="3" id="KW-0813">Transport</keyword>
<dbReference type="PROSITE" id="PS00201">
    <property type="entry name" value="FLAVODOXIN"/>
    <property type="match status" value="1"/>
</dbReference>
<feature type="domain" description="Flavodoxin-like" evidence="7">
    <location>
        <begin position="4"/>
        <end position="144"/>
    </location>
</feature>
<evidence type="ECO:0000256" key="3">
    <source>
        <dbReference type="ARBA" id="ARBA00022448"/>
    </source>
</evidence>
<accession>A0A410G696</accession>
<organism evidence="8 9">
    <name type="scientific">Aequorivita ciconiae</name>
    <dbReference type="NCBI Taxonomy" id="2494375"/>
    <lineage>
        <taxon>Bacteria</taxon>
        <taxon>Pseudomonadati</taxon>
        <taxon>Bacteroidota</taxon>
        <taxon>Flavobacteriia</taxon>
        <taxon>Flavobacteriales</taxon>
        <taxon>Flavobacteriaceae</taxon>
        <taxon>Aequorivita</taxon>
    </lineage>
</organism>
<protein>
    <submittedName>
        <fullName evidence="8">Flavodoxin</fullName>
    </submittedName>
</protein>
<comment type="similarity">
    <text evidence="2">Belongs to the flavodoxin family.</text>
</comment>
<keyword evidence="5" id="KW-0288">FMN</keyword>
<dbReference type="NCBIfam" id="NF005216">
    <property type="entry name" value="PRK06703.1"/>
    <property type="match status" value="1"/>
</dbReference>
<dbReference type="OrthoDB" id="9789468at2"/>
<evidence type="ECO:0000256" key="2">
    <source>
        <dbReference type="ARBA" id="ARBA00005267"/>
    </source>
</evidence>
<evidence type="ECO:0000256" key="5">
    <source>
        <dbReference type="ARBA" id="ARBA00022643"/>
    </source>
</evidence>
<dbReference type="InterPro" id="IPR050619">
    <property type="entry name" value="Flavodoxin"/>
</dbReference>
<comment type="cofactor">
    <cofactor evidence="1">
        <name>FMN</name>
        <dbReference type="ChEBI" id="CHEBI:58210"/>
    </cofactor>
</comment>
<dbReference type="Pfam" id="PF00258">
    <property type="entry name" value="Flavodoxin_1"/>
    <property type="match status" value="1"/>
</dbReference>
<name>A0A410G696_9FLAO</name>
<dbReference type="KEGG" id="aev:EI546_14195"/>
<dbReference type="AlphaFoldDB" id="A0A410G696"/>
<evidence type="ECO:0000256" key="4">
    <source>
        <dbReference type="ARBA" id="ARBA00022630"/>
    </source>
</evidence>
<keyword evidence="4" id="KW-0285">Flavoprotein</keyword>
<dbReference type="PANTHER" id="PTHR42809">
    <property type="entry name" value="FLAVODOXIN 2"/>
    <property type="match status" value="1"/>
</dbReference>
<keyword evidence="9" id="KW-1185">Reference proteome</keyword>
<dbReference type="PROSITE" id="PS50902">
    <property type="entry name" value="FLAVODOXIN_LIKE"/>
    <property type="match status" value="1"/>
</dbReference>
<keyword evidence="6" id="KW-0249">Electron transport</keyword>
<dbReference type="EMBL" id="CP034951">
    <property type="protein sequence ID" value="QAA82797.1"/>
    <property type="molecule type" value="Genomic_DNA"/>
</dbReference>
<dbReference type="InterPro" id="IPR008254">
    <property type="entry name" value="Flavodoxin/NO_synth"/>
</dbReference>
<evidence type="ECO:0000256" key="1">
    <source>
        <dbReference type="ARBA" id="ARBA00001917"/>
    </source>
</evidence>
<dbReference type="InterPro" id="IPR001226">
    <property type="entry name" value="Flavodoxin_CS"/>
</dbReference>